<accession>A0A1H4W813</accession>
<dbReference type="EMBL" id="FNSN01000004">
    <property type="protein sequence ID" value="SEC89345.1"/>
    <property type="molecule type" value="Genomic_DNA"/>
</dbReference>
<organism evidence="1 3">
    <name type="scientific">Arthrobacter woluwensis</name>
    <dbReference type="NCBI Taxonomy" id="156980"/>
    <lineage>
        <taxon>Bacteria</taxon>
        <taxon>Bacillati</taxon>
        <taxon>Actinomycetota</taxon>
        <taxon>Actinomycetes</taxon>
        <taxon>Micrococcales</taxon>
        <taxon>Micrococcaceae</taxon>
        <taxon>Arthrobacter</taxon>
    </lineage>
</organism>
<name>A0A1H4W813_9MICC</name>
<sequence>MPENSFLGTLQSLGFVAAKAQLLAWAREAGERLSVRDAKRIAGLALTATDPDDYRRLCYSDPVGEGIAARWFEFITT</sequence>
<protein>
    <submittedName>
        <fullName evidence="1">Uncharacterized protein</fullName>
    </submittedName>
</protein>
<reference evidence="1 3" key="1">
    <citation type="submission" date="2016-10" db="EMBL/GenBank/DDBJ databases">
        <authorList>
            <person name="de Groot N.N."/>
        </authorList>
    </citation>
    <scope>NUCLEOTIDE SEQUENCE [LARGE SCALE GENOMIC DNA]</scope>
    <source>
        <strain evidence="1 3">DSM 10495</strain>
    </source>
</reference>
<keyword evidence="3" id="KW-1185">Reference proteome</keyword>
<dbReference type="EMBL" id="FNSN01000006">
    <property type="protein sequence ID" value="SEC96206.1"/>
    <property type="molecule type" value="Genomic_DNA"/>
</dbReference>
<evidence type="ECO:0000313" key="2">
    <source>
        <dbReference type="EMBL" id="SEC96206.1"/>
    </source>
</evidence>
<dbReference type="AlphaFoldDB" id="A0A1H4W813"/>
<dbReference type="RefSeq" id="WP_066217294.1">
    <property type="nucleotide sequence ID" value="NZ_FNSN01000004.1"/>
</dbReference>
<dbReference type="Proteomes" id="UP000182652">
    <property type="component" value="Unassembled WGS sequence"/>
</dbReference>
<evidence type="ECO:0000313" key="1">
    <source>
        <dbReference type="EMBL" id="SEC89345.1"/>
    </source>
</evidence>
<proteinExistence type="predicted"/>
<dbReference type="STRING" id="156980.SAMN04489745_3443"/>
<evidence type="ECO:0000313" key="3">
    <source>
        <dbReference type="Proteomes" id="UP000182652"/>
    </source>
</evidence>
<gene>
    <name evidence="1" type="ORF">SAMN04489745_3443</name>
    <name evidence="2" type="ORF">SAMN04489745_3561</name>
</gene>